<evidence type="ECO:0000256" key="8">
    <source>
        <dbReference type="ARBA" id="ARBA00022741"/>
    </source>
</evidence>
<dbReference type="Pfam" id="PF00571">
    <property type="entry name" value="CBS"/>
    <property type="match status" value="2"/>
</dbReference>
<organism evidence="14 15">
    <name type="scientific">Thalassorhabdus alkalitolerans</name>
    <dbReference type="NCBI Taxonomy" id="2282697"/>
    <lineage>
        <taxon>Bacteria</taxon>
        <taxon>Bacillati</taxon>
        <taxon>Bacillota</taxon>
        <taxon>Bacilli</taxon>
        <taxon>Bacillales</taxon>
        <taxon>Bacillaceae</taxon>
        <taxon>Thalassorhabdus</taxon>
    </lineage>
</organism>
<feature type="domain" description="CBS" evidence="13">
    <location>
        <begin position="375"/>
        <end position="433"/>
    </location>
</feature>
<evidence type="ECO:0000256" key="2">
    <source>
        <dbReference type="ARBA" id="ARBA00007265"/>
    </source>
</evidence>
<dbReference type="Pfam" id="PF12627">
    <property type="entry name" value="PolyA_pol_RNAbd"/>
    <property type="match status" value="1"/>
</dbReference>
<dbReference type="InterPro" id="IPR052390">
    <property type="entry name" value="tRNA_nt/polyA_polymerase"/>
</dbReference>
<dbReference type="Pfam" id="PF01743">
    <property type="entry name" value="PolyA_pol"/>
    <property type="match status" value="1"/>
</dbReference>
<evidence type="ECO:0000256" key="1">
    <source>
        <dbReference type="ARBA" id="ARBA00001946"/>
    </source>
</evidence>
<keyword evidence="7" id="KW-0479">Metal-binding</keyword>
<evidence type="ECO:0000259" key="13">
    <source>
        <dbReference type="PROSITE" id="PS51371"/>
    </source>
</evidence>
<dbReference type="Pfam" id="PF02272">
    <property type="entry name" value="DHHA1"/>
    <property type="match status" value="1"/>
</dbReference>
<keyword evidence="5" id="KW-0819">tRNA processing</keyword>
<dbReference type="Gene3D" id="3.30.460.10">
    <property type="entry name" value="Beta Polymerase, domain 2"/>
    <property type="match status" value="1"/>
</dbReference>
<protein>
    <submittedName>
        <fullName evidence="14">CBS domain-containing protein</fullName>
    </submittedName>
</protein>
<comment type="cofactor">
    <cofactor evidence="1">
        <name>Mg(2+)</name>
        <dbReference type="ChEBI" id="CHEBI:18420"/>
    </cofactor>
</comment>
<dbReference type="SUPFAM" id="SSF81301">
    <property type="entry name" value="Nucleotidyltransferase"/>
    <property type="match status" value="1"/>
</dbReference>
<dbReference type="Proteomes" id="UP001596142">
    <property type="component" value="Unassembled WGS sequence"/>
</dbReference>
<dbReference type="PANTHER" id="PTHR47788:SF1">
    <property type="entry name" value="A-ADDING TRNA NUCLEOTIDYLTRANSFERASE"/>
    <property type="match status" value="1"/>
</dbReference>
<dbReference type="Gene3D" id="3.10.580.10">
    <property type="entry name" value="CBS-domain"/>
    <property type="match status" value="1"/>
</dbReference>
<dbReference type="InterPro" id="IPR002646">
    <property type="entry name" value="PolA_pol_head_dom"/>
</dbReference>
<dbReference type="EMBL" id="JBHSOZ010000003">
    <property type="protein sequence ID" value="MFC5712514.1"/>
    <property type="molecule type" value="Genomic_DNA"/>
</dbReference>
<dbReference type="Gene3D" id="3.10.310.30">
    <property type="match status" value="1"/>
</dbReference>
<reference evidence="15" key="1">
    <citation type="journal article" date="2019" name="Int. J. Syst. Evol. Microbiol.">
        <title>The Global Catalogue of Microorganisms (GCM) 10K type strain sequencing project: providing services to taxonomists for standard genome sequencing and annotation.</title>
        <authorList>
            <consortium name="The Broad Institute Genomics Platform"/>
            <consortium name="The Broad Institute Genome Sequencing Center for Infectious Disease"/>
            <person name="Wu L."/>
            <person name="Ma J."/>
        </authorList>
    </citation>
    <scope>NUCLEOTIDE SEQUENCE [LARGE SCALE GENOMIC DNA]</scope>
    <source>
        <strain evidence="15">CECT 7184</strain>
    </source>
</reference>
<accession>A0ABW0YQ71</accession>
<evidence type="ECO:0000256" key="10">
    <source>
        <dbReference type="ARBA" id="ARBA00022884"/>
    </source>
</evidence>
<keyword evidence="9" id="KW-0460">Magnesium</keyword>
<comment type="caution">
    <text evidence="14">The sequence shown here is derived from an EMBL/GenBank/DDBJ whole genome shotgun (WGS) entry which is preliminary data.</text>
</comment>
<proteinExistence type="inferred from homology"/>
<evidence type="ECO:0000256" key="7">
    <source>
        <dbReference type="ARBA" id="ARBA00022723"/>
    </source>
</evidence>
<dbReference type="InterPro" id="IPR038763">
    <property type="entry name" value="DHH_sf"/>
</dbReference>
<dbReference type="InterPro" id="IPR003156">
    <property type="entry name" value="DHHA1_dom"/>
</dbReference>
<keyword evidence="6" id="KW-0548">Nucleotidyltransferase</keyword>
<evidence type="ECO:0000256" key="6">
    <source>
        <dbReference type="ARBA" id="ARBA00022695"/>
    </source>
</evidence>
<name>A0ABW0YQ71_9BACI</name>
<dbReference type="SMART" id="SM00116">
    <property type="entry name" value="CBS"/>
    <property type="match status" value="2"/>
</dbReference>
<keyword evidence="15" id="KW-1185">Reference proteome</keyword>
<dbReference type="SUPFAM" id="SSF81891">
    <property type="entry name" value="Poly A polymerase C-terminal region-like"/>
    <property type="match status" value="1"/>
</dbReference>
<dbReference type="InterPro" id="IPR046342">
    <property type="entry name" value="CBS_dom_sf"/>
</dbReference>
<evidence type="ECO:0000313" key="14">
    <source>
        <dbReference type="EMBL" id="MFC5712514.1"/>
    </source>
</evidence>
<dbReference type="PANTHER" id="PTHR47788">
    <property type="entry name" value="POLYA POLYMERASE"/>
    <property type="match status" value="1"/>
</dbReference>
<keyword evidence="4 12" id="KW-0808">Transferase</keyword>
<evidence type="ECO:0000256" key="11">
    <source>
        <dbReference type="PROSITE-ProRule" id="PRU00703"/>
    </source>
</evidence>
<keyword evidence="3" id="KW-0820">tRNA-binding</keyword>
<evidence type="ECO:0000256" key="5">
    <source>
        <dbReference type="ARBA" id="ARBA00022694"/>
    </source>
</evidence>
<dbReference type="PROSITE" id="PS51371">
    <property type="entry name" value="CBS"/>
    <property type="match status" value="2"/>
</dbReference>
<evidence type="ECO:0000256" key="4">
    <source>
        <dbReference type="ARBA" id="ARBA00022679"/>
    </source>
</evidence>
<dbReference type="CDD" id="cd04595">
    <property type="entry name" value="CBS_pair_DHH_polyA_Pol_assoc"/>
    <property type="match status" value="1"/>
</dbReference>
<evidence type="ECO:0000256" key="3">
    <source>
        <dbReference type="ARBA" id="ARBA00022555"/>
    </source>
</evidence>
<feature type="domain" description="CBS" evidence="13">
    <location>
        <begin position="312"/>
        <end position="371"/>
    </location>
</feature>
<dbReference type="SUPFAM" id="SSF54631">
    <property type="entry name" value="CBS-domain pair"/>
    <property type="match status" value="1"/>
</dbReference>
<dbReference type="RefSeq" id="WP_385939677.1">
    <property type="nucleotide sequence ID" value="NZ_JBHSOZ010000003.1"/>
</dbReference>
<keyword evidence="8" id="KW-0547">Nucleotide-binding</keyword>
<evidence type="ECO:0000313" key="15">
    <source>
        <dbReference type="Proteomes" id="UP001596142"/>
    </source>
</evidence>
<dbReference type="CDD" id="cd05398">
    <property type="entry name" value="NT_ClassII-CCAase"/>
    <property type="match status" value="1"/>
</dbReference>
<gene>
    <name evidence="14" type="ORF">ACFPU1_06950</name>
</gene>
<dbReference type="Gene3D" id="1.10.3090.10">
    <property type="entry name" value="cca-adding enzyme, domain 2"/>
    <property type="match status" value="1"/>
</dbReference>
<dbReference type="Gene3D" id="3.90.1640.10">
    <property type="entry name" value="inorganic pyrophosphatase (n-terminal core)"/>
    <property type="match status" value="1"/>
</dbReference>
<evidence type="ECO:0000256" key="12">
    <source>
        <dbReference type="RuleBase" id="RU003953"/>
    </source>
</evidence>
<dbReference type="InterPro" id="IPR000644">
    <property type="entry name" value="CBS_dom"/>
</dbReference>
<keyword evidence="10 12" id="KW-0694">RNA-binding</keyword>
<dbReference type="InterPro" id="IPR032828">
    <property type="entry name" value="PolyA_RNA-bd"/>
</dbReference>
<comment type="similarity">
    <text evidence="2 12">Belongs to the tRNA nucleotidyltransferase/poly(A) polymerase family.</text>
</comment>
<keyword evidence="11" id="KW-0129">CBS domain</keyword>
<sequence>MEVIVSHTNLDFDALASMIAAKKLYPDAMLVLNDKQIPPVEGFLAIYRDMFDFYKAKDISWEDVTHLIIVDTASPNRIGSFLKECNEPYITVFDHHPSKEGDIKGDTSVLEQTGAAVTLLLEEIQRQEVSITDFEATLFGLGLYTDTGSLSYSTTTIRDMKTAVYLMEQGLNLELVNRFSEQGLSYDQQELLHELLSNGKEYHFQGLTMMVTWHEQENFVGGLSTVVTKLLQTTGTDAVFAVSKMGNKAFIVARSSTSRIDVLPLINRFGGGGHEKAASASVKNPELKSLRDDLVSNLNITVKPAITADVMMSSPVKSIPPDMKVEEVKQMMFRFGHTGFPVMGENDKLIGIISRRDIDKATHHGLGHAPVKGYMSTNPLSIGPKTTLEEIQEIMIRHNVGRLPVVDDEKVVGIVSRTNVIEVLHSKELQHALEEERNLAKEMNDHLPEEIFDFLEEVSHLADALELKVYMIGGIVRDLIMGRPNYDVDIVVEGNGISFAEKLSSQVKGELKKHESFGTAVITLPKGFKIDITSSRTEYYNFPGALPEVQLSNLKEDLYRRDFTINAMAIELNEGNFGQLIDFYNGLEDIKNKRLKVLHNLSFIEDPTRILRGIRFEIRFGFRFDVETEKFARHSVSAVSSLSKDRIANEIKILLRQVNPVQAVPRLKELDVLKHFLPGADCTEETKALLHTIEFCFKEYKKLLSAQNKWFMCLMALFSADKENLLRAQTYAANRHYNQILEEAVTLLEKETRFSPYSLGEIHDEFFSFTNDALFFAYSFFTVKEKKISSELIKEYIIKRSSLPKLLDGNDLKGLGLQPGPLFRDLLFQAEKAYFDGFITNKSEALSYAKELSRRK</sequence>
<dbReference type="SUPFAM" id="SSF64182">
    <property type="entry name" value="DHH phosphoesterases"/>
    <property type="match status" value="1"/>
</dbReference>
<evidence type="ECO:0000256" key="9">
    <source>
        <dbReference type="ARBA" id="ARBA00022842"/>
    </source>
</evidence>
<dbReference type="InterPro" id="IPR043519">
    <property type="entry name" value="NT_sf"/>
</dbReference>